<feature type="binding site" evidence="13 15">
    <location>
        <begin position="361"/>
        <end position="363"/>
    </location>
    <ligand>
        <name>IMP</name>
        <dbReference type="ChEBI" id="CHEBI:58053"/>
    </ligand>
</feature>
<comment type="cofactor">
    <cofactor evidence="1 13">
        <name>K(+)</name>
        <dbReference type="ChEBI" id="CHEBI:29103"/>
    </cofactor>
</comment>
<sequence length="508" mass="53954">MSAPATAPTQTNLPEETPSSGSDRFSYKFGQEGITFDDVLLQPRHSTVLPHEVNVEAQLTRRVRLNIPFVSAAMDTVTELAMAVAMAREGGIGVIHKNMGIDAQAEMVRKVKRSESGMIVDPITLPPHATVGDADRLMGEYRISGVPITDPNGLLLGIITNRDMRFVDDLTTPIADVMTRDNLITVPVGTTLEQAHEMFKRNRIEKLLVTDEGGMLRGLITIKDLTKRVKYPRAAKDHLGRLRVAAAIGVSADLMDRAAALVQSGVDVLVLDSAHGHSQGILNALSRVKEQFDVDVIAGNIATKAGARDLILAGADAIKVGIGPGSICTTRIVTGVGVPQITAIFEASSVALEAGIPVIADGGIKQTGDVPKAIAAGASIVMMGSMLAGTDESPGETVLRDGRRYKSYRGMGSLGAMDQGSSDRYFQSGSRKFVPEGIEGIVAYRGTASEVIYQFVGGLRSSMGYCGAPDLQAMRDHAQFVRITGASLVESHPHGVTITREAPNYGGK</sequence>
<feature type="active site" description="Thioimidate intermediate" evidence="13 14">
    <location>
        <position position="328"/>
    </location>
</feature>
<comment type="pathway">
    <text evidence="13 20">Purine metabolism; XMP biosynthesis via de novo pathway; XMP from IMP: step 1/1.</text>
</comment>
<feature type="binding site" description="in other chain" evidence="13 17">
    <location>
        <position position="325"/>
    </location>
    <ligand>
        <name>K(+)</name>
        <dbReference type="ChEBI" id="CHEBI:29103"/>
        <note>ligand shared between two tetrameric partners</note>
    </ligand>
</feature>
<dbReference type="PANTHER" id="PTHR11911">
    <property type="entry name" value="INOSINE-5-MONOPHOSPHATE DEHYDROGENASE RELATED"/>
    <property type="match status" value="1"/>
</dbReference>
<dbReference type="InterPro" id="IPR015875">
    <property type="entry name" value="IMP_DH/GMP_Rdtase_CS"/>
</dbReference>
<dbReference type="PATRIC" id="fig|1182568.3.peg.1881"/>
<dbReference type="NCBIfam" id="TIGR01302">
    <property type="entry name" value="IMP_dehydrog"/>
    <property type="match status" value="1"/>
</dbReference>
<dbReference type="InterPro" id="IPR046342">
    <property type="entry name" value="CBS_dom_sf"/>
</dbReference>
<evidence type="ECO:0000313" key="24">
    <source>
        <dbReference type="Proteomes" id="UP000077363"/>
    </source>
</evidence>
<dbReference type="SUPFAM" id="SSF54631">
    <property type="entry name" value="CBS-domain pair"/>
    <property type="match status" value="1"/>
</dbReference>
<evidence type="ECO:0000313" key="23">
    <source>
        <dbReference type="EMBL" id="ANE43896.1"/>
    </source>
</evidence>
<evidence type="ECO:0000256" key="10">
    <source>
        <dbReference type="ARBA" id="ARBA00023027"/>
    </source>
</evidence>
<keyword evidence="24" id="KW-1185">Reference proteome</keyword>
<dbReference type="EC" id="1.1.1.205" evidence="13 20"/>
<dbReference type="Pfam" id="PF00571">
    <property type="entry name" value="CBS"/>
    <property type="match status" value="2"/>
</dbReference>
<dbReference type="Pfam" id="PF00478">
    <property type="entry name" value="IMPDH"/>
    <property type="match status" value="1"/>
</dbReference>
<dbReference type="SMART" id="SM01240">
    <property type="entry name" value="IMPDH"/>
    <property type="match status" value="1"/>
</dbReference>
<feature type="binding site" evidence="13 15">
    <location>
        <begin position="384"/>
        <end position="385"/>
    </location>
    <ligand>
        <name>IMP</name>
        <dbReference type="ChEBI" id="CHEBI:58053"/>
    </ligand>
</feature>
<dbReference type="UniPathway" id="UPA00601">
    <property type="reaction ID" value="UER00295"/>
</dbReference>
<dbReference type="OrthoDB" id="9805398at2"/>
<dbReference type="GO" id="GO:0046872">
    <property type="term" value="F:metal ion binding"/>
    <property type="evidence" value="ECO:0007669"/>
    <property type="project" value="UniProtKB-UniRule"/>
</dbReference>
<evidence type="ECO:0000256" key="2">
    <source>
        <dbReference type="ARBA" id="ARBA00005502"/>
    </source>
</evidence>
<evidence type="ECO:0000256" key="3">
    <source>
        <dbReference type="ARBA" id="ARBA00011881"/>
    </source>
</evidence>
<evidence type="ECO:0000256" key="17">
    <source>
        <dbReference type="PIRSR" id="PIRSR000130-4"/>
    </source>
</evidence>
<evidence type="ECO:0000256" key="15">
    <source>
        <dbReference type="PIRSR" id="PIRSR000130-2"/>
    </source>
</evidence>
<dbReference type="GO" id="GO:0006177">
    <property type="term" value="P:GMP biosynthetic process"/>
    <property type="evidence" value="ECO:0007669"/>
    <property type="project" value="UniProtKB-UniRule"/>
</dbReference>
<feature type="binding site" evidence="16">
    <location>
        <begin position="272"/>
        <end position="274"/>
    </location>
    <ligand>
        <name>NAD(+)</name>
        <dbReference type="ChEBI" id="CHEBI:57540"/>
    </ligand>
</feature>
<dbReference type="InterPro" id="IPR001093">
    <property type="entry name" value="IMP_DH_GMPRt"/>
</dbReference>
<dbReference type="FunFam" id="3.20.20.70:FF:000003">
    <property type="entry name" value="GMP reductase"/>
    <property type="match status" value="1"/>
</dbReference>
<evidence type="ECO:0000256" key="1">
    <source>
        <dbReference type="ARBA" id="ARBA00001958"/>
    </source>
</evidence>
<evidence type="ECO:0000256" key="16">
    <source>
        <dbReference type="PIRSR" id="PIRSR000130-3"/>
    </source>
</evidence>
<dbReference type="SUPFAM" id="SSF51412">
    <property type="entry name" value="Inosine monophosphate dehydrogenase (IMPDH)"/>
    <property type="match status" value="1"/>
</dbReference>
<feature type="binding site" description="in other chain" evidence="13 17">
    <location>
        <position position="323"/>
    </location>
    <ligand>
        <name>K(+)</name>
        <dbReference type="ChEBI" id="CHEBI:29103"/>
        <note>ligand shared between two tetrameric partners</note>
    </ligand>
</feature>
<comment type="activity regulation">
    <text evidence="13">Mycophenolic acid (MPA) is a non-competitive inhibitor that prevents formation of the closed enzyme conformation by binding to the same site as the amobile flap. In contrast, mizoribine monophosphate (MZP) is a competitive inhibitor that induces the closed conformation. MPA is a potent inhibitor of mammalian IMPDHs but a poor inhibitor of the bacterial enzymes. MZP is a more potent inhibitor of bacterial IMPDH.</text>
</comment>
<feature type="binding site" evidence="13">
    <location>
        <position position="272"/>
    </location>
    <ligand>
        <name>NAD(+)</name>
        <dbReference type="ChEBI" id="CHEBI:57540"/>
    </ligand>
</feature>
<dbReference type="EMBL" id="CP011387">
    <property type="protein sequence ID" value="ANE43896.1"/>
    <property type="molecule type" value="Genomic_DNA"/>
</dbReference>
<dbReference type="InterPro" id="IPR005990">
    <property type="entry name" value="IMP_DH"/>
</dbReference>
<evidence type="ECO:0000256" key="11">
    <source>
        <dbReference type="ARBA" id="ARBA00023122"/>
    </source>
</evidence>
<dbReference type="GO" id="GO:0003938">
    <property type="term" value="F:IMP dehydrogenase activity"/>
    <property type="evidence" value="ECO:0007669"/>
    <property type="project" value="UniProtKB-UniRule"/>
</dbReference>
<comment type="similarity">
    <text evidence="2 13 19">Belongs to the IMPDH/GMPR family.</text>
</comment>
<comment type="subunit">
    <text evidence="3 13">Homotetramer.</text>
</comment>
<keyword evidence="8 13" id="KW-0630">Potassium</keyword>
<keyword evidence="7 13" id="KW-0658">Purine biosynthesis</keyword>
<keyword evidence="4 13" id="KW-0479">Metal-binding</keyword>
<dbReference type="CDD" id="cd00381">
    <property type="entry name" value="IMPDH"/>
    <property type="match status" value="1"/>
</dbReference>
<feature type="binding site" evidence="13">
    <location>
        <position position="490"/>
    </location>
    <ligand>
        <name>K(+)</name>
        <dbReference type="ChEBI" id="CHEBI:29103"/>
        <note>ligand shared between two tetrameric partners</note>
    </ligand>
</feature>
<dbReference type="AlphaFoldDB" id="A0A172TAD2"/>
<dbReference type="Proteomes" id="UP000077363">
    <property type="component" value="Chromosome"/>
</dbReference>
<evidence type="ECO:0000256" key="14">
    <source>
        <dbReference type="PIRSR" id="PIRSR000130-1"/>
    </source>
</evidence>
<feature type="binding site" evidence="13 15">
    <location>
        <position position="326"/>
    </location>
    <ligand>
        <name>IMP</name>
        <dbReference type="ChEBI" id="CHEBI:58053"/>
    </ligand>
</feature>
<evidence type="ECO:0000256" key="4">
    <source>
        <dbReference type="ARBA" id="ARBA00022723"/>
    </source>
</evidence>
<proteinExistence type="inferred from homology"/>
<dbReference type="InterPro" id="IPR000644">
    <property type="entry name" value="CBS_dom"/>
</dbReference>
<keyword evidence="11 18" id="KW-0129">CBS domain</keyword>
<feature type="binding site" description="in other chain" evidence="13 17">
    <location>
        <position position="328"/>
    </location>
    <ligand>
        <name>K(+)</name>
        <dbReference type="ChEBI" id="CHEBI:29103"/>
        <note>ligand shared between two tetrameric partners</note>
    </ligand>
</feature>
<keyword evidence="9 13" id="KW-0560">Oxidoreductase</keyword>
<comment type="caution">
    <text evidence="13">Lacks conserved residue(s) required for the propagation of feature annotation.</text>
</comment>
<dbReference type="GO" id="GO:0006183">
    <property type="term" value="P:GTP biosynthetic process"/>
    <property type="evidence" value="ECO:0007669"/>
    <property type="project" value="TreeGrafter"/>
</dbReference>
<feature type="domain" description="CBS" evidence="22">
    <location>
        <begin position="118"/>
        <end position="177"/>
    </location>
</feature>
<evidence type="ECO:0000256" key="5">
    <source>
        <dbReference type="ARBA" id="ARBA00022737"/>
    </source>
</evidence>
<evidence type="ECO:0000259" key="22">
    <source>
        <dbReference type="PROSITE" id="PS51371"/>
    </source>
</evidence>
<feature type="compositionally biased region" description="Polar residues" evidence="21">
    <location>
        <begin position="7"/>
        <end position="23"/>
    </location>
</feature>
<accession>A0A172TAD2</accession>
<evidence type="ECO:0000256" key="8">
    <source>
        <dbReference type="ARBA" id="ARBA00022958"/>
    </source>
</evidence>
<reference evidence="23 24" key="1">
    <citation type="submission" date="2015-01" db="EMBL/GenBank/DDBJ databases">
        <title>Deinococcus puniceus/DY1/ whole genome sequencing.</title>
        <authorList>
            <person name="Kim M.K."/>
            <person name="Srinivasan S."/>
            <person name="Lee J.-J."/>
        </authorList>
    </citation>
    <scope>NUCLEOTIDE SEQUENCE [LARGE SCALE GENOMIC DNA]</scope>
    <source>
        <strain evidence="23 24">DY1</strain>
    </source>
</reference>
<evidence type="ECO:0000256" key="20">
    <source>
        <dbReference type="RuleBase" id="RU003928"/>
    </source>
</evidence>
<evidence type="ECO:0000256" key="18">
    <source>
        <dbReference type="PROSITE-ProRule" id="PRU00703"/>
    </source>
</evidence>
<evidence type="ECO:0000256" key="19">
    <source>
        <dbReference type="RuleBase" id="RU003927"/>
    </source>
</evidence>
<feature type="region of interest" description="Disordered" evidence="21">
    <location>
        <begin position="1"/>
        <end position="23"/>
    </location>
</feature>
<evidence type="ECO:0000256" key="13">
    <source>
        <dbReference type="HAMAP-Rule" id="MF_01964"/>
    </source>
</evidence>
<name>A0A172TAD2_9DEIO</name>
<dbReference type="STRING" id="1182568.SU48_09035"/>
<feature type="binding site" evidence="13">
    <location>
        <position position="491"/>
    </location>
    <ligand>
        <name>K(+)</name>
        <dbReference type="ChEBI" id="CHEBI:29103"/>
        <note>ligand shared between two tetrameric partners</note>
    </ligand>
</feature>
<evidence type="ECO:0000256" key="12">
    <source>
        <dbReference type="ARBA" id="ARBA00048028"/>
    </source>
</evidence>
<dbReference type="PANTHER" id="PTHR11911:SF111">
    <property type="entry name" value="INOSINE-5'-MONOPHOSPHATE DEHYDROGENASE"/>
    <property type="match status" value="1"/>
</dbReference>
<feature type="active site" description="Proton acceptor" evidence="13 14">
    <location>
        <position position="424"/>
    </location>
</feature>
<comment type="function">
    <text evidence="13">Catalyzes the conversion of inosine 5'-phosphate (IMP) to xanthosine 5'-phosphate (XMP), the first committed and rate-limiting step in the de novo synthesis of guanine nucleotides, and therefore plays an important role in the regulation of cell growth.</text>
</comment>
<evidence type="ECO:0000256" key="6">
    <source>
        <dbReference type="ARBA" id="ARBA00022749"/>
    </source>
</evidence>
<feature type="binding site" evidence="13 15">
    <location>
        <begin position="408"/>
        <end position="412"/>
    </location>
    <ligand>
        <name>IMP</name>
        <dbReference type="ChEBI" id="CHEBI:58053"/>
    </ligand>
</feature>
<feature type="binding site" evidence="13 15">
    <location>
        <position position="436"/>
    </location>
    <ligand>
        <name>IMP</name>
        <dbReference type="ChEBI" id="CHEBI:58053"/>
    </ligand>
</feature>
<keyword evidence="6 13" id="KW-0332">GMP biosynthesis</keyword>
<dbReference type="Gene3D" id="3.20.20.70">
    <property type="entry name" value="Aldolase class I"/>
    <property type="match status" value="1"/>
</dbReference>
<dbReference type="PROSITE" id="PS00487">
    <property type="entry name" value="IMP_DH_GMP_RED"/>
    <property type="match status" value="1"/>
</dbReference>
<gene>
    <name evidence="13" type="primary">guaB</name>
    <name evidence="23" type="ORF">SU48_09035</name>
</gene>
<dbReference type="CDD" id="cd04601">
    <property type="entry name" value="CBS_pair_IMPDH"/>
    <property type="match status" value="1"/>
</dbReference>
<dbReference type="PROSITE" id="PS51371">
    <property type="entry name" value="CBS"/>
    <property type="match status" value="2"/>
</dbReference>
<organism evidence="23 24">
    <name type="scientific">Deinococcus puniceus</name>
    <dbReference type="NCBI Taxonomy" id="1182568"/>
    <lineage>
        <taxon>Bacteria</taxon>
        <taxon>Thermotogati</taxon>
        <taxon>Deinococcota</taxon>
        <taxon>Deinococci</taxon>
        <taxon>Deinococcales</taxon>
        <taxon>Deinococcaceae</taxon>
        <taxon>Deinococcus</taxon>
    </lineage>
</organism>
<dbReference type="PIRSF" id="PIRSF000130">
    <property type="entry name" value="IMPDH"/>
    <property type="match status" value="1"/>
</dbReference>
<evidence type="ECO:0000256" key="9">
    <source>
        <dbReference type="ARBA" id="ARBA00023002"/>
    </source>
</evidence>
<dbReference type="RefSeq" id="WP_064014965.1">
    <property type="nucleotide sequence ID" value="NZ_CP011387.1"/>
</dbReference>
<dbReference type="KEGG" id="dpu:SU48_09035"/>
<comment type="catalytic activity">
    <reaction evidence="12 13 20">
        <text>IMP + NAD(+) + H2O = XMP + NADH + H(+)</text>
        <dbReference type="Rhea" id="RHEA:11708"/>
        <dbReference type="ChEBI" id="CHEBI:15377"/>
        <dbReference type="ChEBI" id="CHEBI:15378"/>
        <dbReference type="ChEBI" id="CHEBI:57464"/>
        <dbReference type="ChEBI" id="CHEBI:57540"/>
        <dbReference type="ChEBI" id="CHEBI:57945"/>
        <dbReference type="ChEBI" id="CHEBI:58053"/>
        <dbReference type="EC" id="1.1.1.205"/>
    </reaction>
</comment>
<evidence type="ECO:0000256" key="21">
    <source>
        <dbReference type="SAM" id="MobiDB-lite"/>
    </source>
</evidence>
<protein>
    <recommendedName>
        <fullName evidence="13 20">Inosine-5'-monophosphate dehydrogenase</fullName>
        <shortName evidence="13">IMP dehydrogenase</shortName>
        <shortName evidence="13">IMPD</shortName>
        <shortName evidence="13">IMPDH</shortName>
        <ecNumber evidence="13 20">1.1.1.205</ecNumber>
    </recommendedName>
</protein>
<feature type="domain" description="CBS" evidence="22">
    <location>
        <begin position="178"/>
        <end position="235"/>
    </location>
</feature>
<dbReference type="HAMAP" id="MF_01964">
    <property type="entry name" value="IMPDH"/>
    <property type="match status" value="1"/>
</dbReference>
<dbReference type="SMART" id="SM00116">
    <property type="entry name" value="CBS"/>
    <property type="match status" value="2"/>
</dbReference>
<evidence type="ECO:0000256" key="7">
    <source>
        <dbReference type="ARBA" id="ARBA00022755"/>
    </source>
</evidence>
<dbReference type="InterPro" id="IPR013785">
    <property type="entry name" value="Aldolase_TIM"/>
</dbReference>
<feature type="binding site" evidence="13 16">
    <location>
        <begin position="321"/>
        <end position="323"/>
    </location>
    <ligand>
        <name>NAD(+)</name>
        <dbReference type="ChEBI" id="CHEBI:57540"/>
    </ligand>
</feature>
<keyword evidence="5" id="KW-0677">Repeat</keyword>
<feature type="binding site" evidence="13">
    <location>
        <position position="492"/>
    </location>
    <ligand>
        <name>K(+)</name>
        <dbReference type="ChEBI" id="CHEBI:29103"/>
        <note>ligand shared between two tetrameric partners</note>
    </ligand>
</feature>
<keyword evidence="10 13" id="KW-0520">NAD</keyword>
<dbReference type="GO" id="GO:0000166">
    <property type="term" value="F:nucleotide binding"/>
    <property type="evidence" value="ECO:0007669"/>
    <property type="project" value="UniProtKB-UniRule"/>
</dbReference>